<feature type="non-terminal residue" evidence="3">
    <location>
        <position position="253"/>
    </location>
</feature>
<gene>
    <name evidence="3" type="ORF">HK100_003984</name>
</gene>
<dbReference type="PROSITE" id="PS51767">
    <property type="entry name" value="PEPTIDASE_A1"/>
    <property type="match status" value="1"/>
</dbReference>
<keyword evidence="4" id="KW-1185">Reference proteome</keyword>
<dbReference type="InterPro" id="IPR021109">
    <property type="entry name" value="Peptidase_aspartic_dom_sf"/>
</dbReference>
<accession>A0AAD5XFV0</accession>
<evidence type="ECO:0000313" key="3">
    <source>
        <dbReference type="EMBL" id="KAJ3133953.1"/>
    </source>
</evidence>
<evidence type="ECO:0000259" key="2">
    <source>
        <dbReference type="PROSITE" id="PS51767"/>
    </source>
</evidence>
<feature type="domain" description="Peptidase A1" evidence="2">
    <location>
        <begin position="1"/>
        <end position="253"/>
    </location>
</feature>
<protein>
    <recommendedName>
        <fullName evidence="2">Peptidase A1 domain-containing protein</fullName>
    </recommendedName>
</protein>
<dbReference type="EMBL" id="JADGJH010000203">
    <property type="protein sequence ID" value="KAJ3133953.1"/>
    <property type="molecule type" value="Genomic_DNA"/>
</dbReference>
<dbReference type="PANTHER" id="PTHR47966">
    <property type="entry name" value="BETA-SITE APP-CLEAVING ENZYME, ISOFORM A-RELATED"/>
    <property type="match status" value="1"/>
</dbReference>
<evidence type="ECO:0000256" key="1">
    <source>
        <dbReference type="ARBA" id="ARBA00007447"/>
    </source>
</evidence>
<proteinExistence type="inferred from homology"/>
<organism evidence="3 4">
    <name type="scientific">Physocladia obscura</name>
    <dbReference type="NCBI Taxonomy" id="109957"/>
    <lineage>
        <taxon>Eukaryota</taxon>
        <taxon>Fungi</taxon>
        <taxon>Fungi incertae sedis</taxon>
        <taxon>Chytridiomycota</taxon>
        <taxon>Chytridiomycota incertae sedis</taxon>
        <taxon>Chytridiomycetes</taxon>
        <taxon>Chytridiales</taxon>
        <taxon>Chytriomycetaceae</taxon>
        <taxon>Physocladia</taxon>
    </lineage>
</organism>
<dbReference type="Pfam" id="PF00026">
    <property type="entry name" value="Asp"/>
    <property type="match status" value="1"/>
</dbReference>
<reference evidence="3" key="1">
    <citation type="submission" date="2020-05" db="EMBL/GenBank/DDBJ databases">
        <title>Phylogenomic resolution of chytrid fungi.</title>
        <authorList>
            <person name="Stajich J.E."/>
            <person name="Amses K."/>
            <person name="Simmons R."/>
            <person name="Seto K."/>
            <person name="Myers J."/>
            <person name="Bonds A."/>
            <person name="Quandt C.A."/>
            <person name="Barry K."/>
            <person name="Liu P."/>
            <person name="Grigoriev I."/>
            <person name="Longcore J.E."/>
            <person name="James T.Y."/>
        </authorList>
    </citation>
    <scope>NUCLEOTIDE SEQUENCE</scope>
    <source>
        <strain evidence="3">JEL0513</strain>
    </source>
</reference>
<dbReference type="PANTHER" id="PTHR47966:SF51">
    <property type="entry name" value="BETA-SITE APP-CLEAVING ENZYME, ISOFORM A-RELATED"/>
    <property type="match status" value="1"/>
</dbReference>
<dbReference type="InterPro" id="IPR033121">
    <property type="entry name" value="PEPTIDASE_A1"/>
</dbReference>
<dbReference type="InterPro" id="IPR001461">
    <property type="entry name" value="Aspartic_peptidase_A1"/>
</dbReference>
<dbReference type="GO" id="GO:0004190">
    <property type="term" value="F:aspartic-type endopeptidase activity"/>
    <property type="evidence" value="ECO:0007669"/>
    <property type="project" value="InterPro"/>
</dbReference>
<dbReference type="AlphaFoldDB" id="A0AAD5XFV0"/>
<dbReference type="Proteomes" id="UP001211907">
    <property type="component" value="Unassembled WGS sequence"/>
</dbReference>
<comment type="caution">
    <text evidence="3">The sequence shown here is derived from an EMBL/GenBank/DDBJ whole genome shotgun (WGS) entry which is preliminary data.</text>
</comment>
<sequence>MCFGHQQQMNLQVLWVPSITCGASCSYTSKPFTSTNSSTYFPSSAPIDPNMPSTVTYGTGTVAGTPVSDSFSWGSVKLHNASFLLVNYEDSVMRSIMNRRGDGIIGLAYQSGLDPSAQHDSVFHYIAIRGLIAQPSFSIWLDANATATTTTQGQAAGVIILGGTDTTLYNGEFTLFALTGSYFWTIAATAVSVGNSSVSVSPNVMLDSGSMGISLDSGTIQLLVEILSGAAAQIDAGSGLYILPSRICTNGDV</sequence>
<dbReference type="CDD" id="cd05471">
    <property type="entry name" value="pepsin_like"/>
    <property type="match status" value="1"/>
</dbReference>
<name>A0AAD5XFV0_9FUNG</name>
<evidence type="ECO:0000313" key="4">
    <source>
        <dbReference type="Proteomes" id="UP001211907"/>
    </source>
</evidence>
<dbReference type="SUPFAM" id="SSF50630">
    <property type="entry name" value="Acid proteases"/>
    <property type="match status" value="1"/>
</dbReference>
<dbReference type="Gene3D" id="2.40.70.10">
    <property type="entry name" value="Acid Proteases"/>
    <property type="match status" value="2"/>
</dbReference>
<dbReference type="InterPro" id="IPR034164">
    <property type="entry name" value="Pepsin-like_dom"/>
</dbReference>
<comment type="similarity">
    <text evidence="1">Belongs to the peptidase A1 family.</text>
</comment>
<dbReference type="GO" id="GO:0006508">
    <property type="term" value="P:proteolysis"/>
    <property type="evidence" value="ECO:0007669"/>
    <property type="project" value="InterPro"/>
</dbReference>